<sequence length="54" mass="6200">MMSAKKRNACFPGQQRSVALQYVCIYKDLQADSVQDINGLRTVHKYKLSDHTIE</sequence>
<comment type="caution">
    <text evidence="1">The sequence shown here is derived from an EMBL/GenBank/DDBJ whole genome shotgun (WGS) entry which is preliminary data.</text>
</comment>
<proteinExistence type="predicted"/>
<protein>
    <submittedName>
        <fullName evidence="1">Uncharacterized protein</fullName>
    </submittedName>
</protein>
<dbReference type="AlphaFoldDB" id="W1V2K8"/>
<name>W1V2K8_9FIRM</name>
<dbReference type="Proteomes" id="UP000018855">
    <property type="component" value="Unassembled WGS sequence"/>
</dbReference>
<evidence type="ECO:0000313" key="2">
    <source>
        <dbReference type="Proteomes" id="UP000018855"/>
    </source>
</evidence>
<accession>W1V2K8</accession>
<gene>
    <name evidence="1" type="ORF">Q619_VDC00511G0030</name>
</gene>
<organism evidence="1 2">
    <name type="scientific">Veillonella dispar DORA_11</name>
    <dbReference type="NCBI Taxonomy" id="1403949"/>
    <lineage>
        <taxon>Bacteria</taxon>
        <taxon>Bacillati</taxon>
        <taxon>Bacillota</taxon>
        <taxon>Negativicutes</taxon>
        <taxon>Veillonellales</taxon>
        <taxon>Veillonellaceae</taxon>
        <taxon>Veillonella</taxon>
    </lineage>
</organism>
<reference evidence="1 2" key="1">
    <citation type="submission" date="2013-12" db="EMBL/GenBank/DDBJ databases">
        <title>A Varibaculum cambriense genome reconstructed from a premature infant gut community with otherwise low bacterial novelty that shifts toward anaerobic metabolism during the third week of life.</title>
        <authorList>
            <person name="Brown C.T."/>
            <person name="Sharon I."/>
            <person name="Thomas B.C."/>
            <person name="Castelle C.J."/>
            <person name="Morowitz M.J."/>
            <person name="Banfield J.F."/>
        </authorList>
    </citation>
    <scope>NUCLEOTIDE SEQUENCE [LARGE SCALE GENOMIC DNA]</scope>
    <source>
        <strain evidence="2">DORA_11</strain>
    </source>
</reference>
<evidence type="ECO:0000313" key="1">
    <source>
        <dbReference type="EMBL" id="ETI99209.1"/>
    </source>
</evidence>
<dbReference type="EMBL" id="AZMJ01000511">
    <property type="protein sequence ID" value="ETI99209.1"/>
    <property type="molecule type" value="Genomic_DNA"/>
</dbReference>